<dbReference type="GO" id="GO:0016757">
    <property type="term" value="F:glycosyltransferase activity"/>
    <property type="evidence" value="ECO:0007669"/>
    <property type="project" value="UniProtKB-KW"/>
</dbReference>
<protein>
    <submittedName>
        <fullName evidence="4">Glycosyltransferase</fullName>
        <ecNumber evidence="4">2.4.-.-</ecNumber>
    </submittedName>
</protein>
<dbReference type="InterPro" id="IPR019734">
    <property type="entry name" value="TPR_rpt"/>
</dbReference>
<evidence type="ECO:0000259" key="3">
    <source>
        <dbReference type="Pfam" id="PF13439"/>
    </source>
</evidence>
<gene>
    <name evidence="4" type="ORF">ACFSX4_06040</name>
</gene>
<feature type="repeat" description="TPR" evidence="1">
    <location>
        <begin position="434"/>
        <end position="467"/>
    </location>
</feature>
<keyword evidence="1" id="KW-0802">TPR repeat</keyword>
<keyword evidence="4" id="KW-0808">Transferase</keyword>
<dbReference type="InterPro" id="IPR011990">
    <property type="entry name" value="TPR-like_helical_dom_sf"/>
</dbReference>
<dbReference type="Proteomes" id="UP001597519">
    <property type="component" value="Unassembled WGS sequence"/>
</dbReference>
<dbReference type="PROSITE" id="PS50005">
    <property type="entry name" value="TPR"/>
    <property type="match status" value="1"/>
</dbReference>
<dbReference type="PANTHER" id="PTHR45947:SF3">
    <property type="entry name" value="SULFOQUINOVOSYL TRANSFERASE SQD2"/>
    <property type="match status" value="1"/>
</dbReference>
<dbReference type="InterPro" id="IPR028098">
    <property type="entry name" value="Glyco_trans_4-like_N"/>
</dbReference>
<dbReference type="CDD" id="cd03794">
    <property type="entry name" value="GT4_WbuB-like"/>
    <property type="match status" value="1"/>
</dbReference>
<organism evidence="4 5">
    <name type="scientific">Corticicoccus populi</name>
    <dbReference type="NCBI Taxonomy" id="1812821"/>
    <lineage>
        <taxon>Bacteria</taxon>
        <taxon>Bacillati</taxon>
        <taxon>Bacillota</taxon>
        <taxon>Bacilli</taxon>
        <taxon>Bacillales</taxon>
        <taxon>Staphylococcaceae</taxon>
        <taxon>Corticicoccus</taxon>
    </lineage>
</organism>
<dbReference type="Pfam" id="PF13439">
    <property type="entry name" value="Glyco_transf_4"/>
    <property type="match status" value="1"/>
</dbReference>
<reference evidence="5" key="1">
    <citation type="journal article" date="2019" name="Int. J. Syst. Evol. Microbiol.">
        <title>The Global Catalogue of Microorganisms (GCM) 10K type strain sequencing project: providing services to taxonomists for standard genome sequencing and annotation.</title>
        <authorList>
            <consortium name="The Broad Institute Genomics Platform"/>
            <consortium name="The Broad Institute Genome Sequencing Center for Infectious Disease"/>
            <person name="Wu L."/>
            <person name="Ma J."/>
        </authorList>
    </citation>
    <scope>NUCLEOTIDE SEQUENCE [LARGE SCALE GENOMIC DNA]</scope>
    <source>
        <strain evidence="5">KCTC 33575</strain>
    </source>
</reference>
<dbReference type="Gene3D" id="1.25.40.10">
    <property type="entry name" value="Tetratricopeptide repeat domain"/>
    <property type="match status" value="1"/>
</dbReference>
<name>A0ABW5WUC6_9STAP</name>
<dbReference type="InterPro" id="IPR050194">
    <property type="entry name" value="Glycosyltransferase_grp1"/>
</dbReference>
<feature type="domain" description="Glycosyltransferase subfamily 4-like N-terminal" evidence="3">
    <location>
        <begin position="559"/>
        <end position="733"/>
    </location>
</feature>
<evidence type="ECO:0000259" key="2">
    <source>
        <dbReference type="Pfam" id="PF00534"/>
    </source>
</evidence>
<dbReference type="RefSeq" id="WP_377772563.1">
    <property type="nucleotide sequence ID" value="NZ_JBHUOQ010000001.1"/>
</dbReference>
<dbReference type="Pfam" id="PF00534">
    <property type="entry name" value="Glycos_transf_1"/>
    <property type="match status" value="1"/>
</dbReference>
<keyword evidence="4" id="KW-0328">Glycosyltransferase</keyword>
<dbReference type="EMBL" id="JBHUOQ010000001">
    <property type="protein sequence ID" value="MFD2830025.1"/>
    <property type="molecule type" value="Genomic_DNA"/>
</dbReference>
<accession>A0ABW5WUC6</accession>
<keyword evidence="5" id="KW-1185">Reference proteome</keyword>
<evidence type="ECO:0000256" key="1">
    <source>
        <dbReference type="PROSITE-ProRule" id="PRU00339"/>
    </source>
</evidence>
<dbReference type="EC" id="2.4.-.-" evidence="4"/>
<dbReference type="SUPFAM" id="SSF48452">
    <property type="entry name" value="TPR-like"/>
    <property type="match status" value="1"/>
</dbReference>
<feature type="domain" description="Glycosyl transferase family 1" evidence="2">
    <location>
        <begin position="751"/>
        <end position="906"/>
    </location>
</feature>
<evidence type="ECO:0000313" key="5">
    <source>
        <dbReference type="Proteomes" id="UP001597519"/>
    </source>
</evidence>
<dbReference type="InterPro" id="IPR001296">
    <property type="entry name" value="Glyco_trans_1"/>
</dbReference>
<dbReference type="Gene3D" id="3.40.50.2000">
    <property type="entry name" value="Glycogen Phosphorylase B"/>
    <property type="match status" value="2"/>
</dbReference>
<proteinExistence type="predicted"/>
<comment type="caution">
    <text evidence="4">The sequence shown here is derived from an EMBL/GenBank/DDBJ whole genome shotgun (WGS) entry which is preliminary data.</text>
</comment>
<dbReference type="PANTHER" id="PTHR45947">
    <property type="entry name" value="SULFOQUINOVOSYL TRANSFERASE SQD2"/>
    <property type="match status" value="1"/>
</dbReference>
<evidence type="ECO:0000313" key="4">
    <source>
        <dbReference type="EMBL" id="MFD2830025.1"/>
    </source>
</evidence>
<dbReference type="SUPFAM" id="SSF53756">
    <property type="entry name" value="UDP-Glycosyltransferase/glycogen phosphorylase"/>
    <property type="match status" value="1"/>
</dbReference>
<sequence>MNYLYSVLSYTSFKLNMPTFARGFFKKSLSMKTGSKEPGISLYVRGAEHAALFEIIERVNVDNEYKAYLKALVHRHEKNYKRAYELIENDNNPEILGFKVRLLYDLKRMKDIVDVSRQGHDVLKDLTDKQQQTILKYFLTQNMFEEADRILKESQAANENLYNAYEDAKNNIFYKYTWTQYKTRVLELDDFETDNLIHYKTYIDEQSEQMQGLGYVLLINQYFDKSEAEEILNNAFVPYINSNSDLLQYVDPAAVYKLHFNFEDESDEAIQLQNTLNQLYINQPSKQIIDNVTKGLEHTLLNHQHIFTIRRLMIEGKIRLTDKAFKKLFSAERKLEPVFYNAGLFTETVFKSEIDQFVYQSYSGKQQKRVYSMVIKQLHSIDGKQVLPERIMSYLENNAVKMSHTVVLAKQYYITGQTDKVKKLIKYKSKDKQLKIHIQLAKFLFNTKDFQKSLSEIKKAYEIKPKNADVLRGLIRAHHTLGNVTDRFECLELMKKYHPARIFPGEFPMAKQEYDFYKNNWEVNSALEYDSSGTDKKKVLFVLNKALPVVNGYTIRSNEIVKRVKENGYTPVITTRLGWSPVHENYDIPKENINDIQTYYIDKSEKYLTNKTPILEYLDAYAEEIKAILDKEKPGIIHAASNFQNALPALKLGKKFGIKTIYEVRGMWHHTTSSKISGFLDSARFNLQEQQEVHCCNIADQVFCISESLKTYLIGHGVDEDKITVIPNGVDTESISPQELDNELIQSYHLDNHHVLGFIGSITSYEGIDLVIQAMNELNQNPEITKKFKFIIVGDGQHRSQLQNLVDELNMQNDVIFTGRIPHEEVAKYYSVIDIAPFARTNDLVCKLVTPIKTYEAMAMAKKVIVSDVGALKEMVIDRVNGMYFEADNKEELKRAIQNITSQENLGTSARDWVIKERDWKVIIQNVVSEY</sequence>